<accession>A0A0D6AXN6</accession>
<sequence>MRALQFLDRIDDWLAERYPEARRREGFIRRALDEFATEAAQ</sequence>
<dbReference type="EMBL" id="AP014800">
    <property type="protein sequence ID" value="BAQ67658.1"/>
    <property type="molecule type" value="Genomic_DNA"/>
</dbReference>
<dbReference type="AlphaFoldDB" id="A0A0D6AXN6"/>
<evidence type="ECO:0000313" key="2">
    <source>
        <dbReference type="Proteomes" id="UP000064912"/>
    </source>
</evidence>
<reference evidence="1 2" key="1">
    <citation type="submission" date="2015-02" db="EMBL/GenBank/DDBJ databases">
        <title>Genome sequene of Rhodovulum sulfidophilum DSM 2351.</title>
        <authorList>
            <person name="Nagao N."/>
        </authorList>
    </citation>
    <scope>NUCLEOTIDE SEQUENCE [LARGE SCALE GENOMIC DNA]</scope>
    <source>
        <strain evidence="1 2">DSM 2351</strain>
    </source>
</reference>
<name>A0A0D6AXN6_RHOSU</name>
<dbReference type="PATRIC" id="fig|35806.4.peg.498"/>
<dbReference type="KEGG" id="rsu:NHU_00489"/>
<evidence type="ECO:0000313" key="1">
    <source>
        <dbReference type="EMBL" id="BAQ67658.1"/>
    </source>
</evidence>
<dbReference type="Proteomes" id="UP000064912">
    <property type="component" value="Chromosome"/>
</dbReference>
<organism evidence="1 2">
    <name type="scientific">Rhodovulum sulfidophilum</name>
    <name type="common">Rhodobacter sulfidophilus</name>
    <dbReference type="NCBI Taxonomy" id="35806"/>
    <lineage>
        <taxon>Bacteria</taxon>
        <taxon>Pseudomonadati</taxon>
        <taxon>Pseudomonadota</taxon>
        <taxon>Alphaproteobacteria</taxon>
        <taxon>Rhodobacterales</taxon>
        <taxon>Paracoccaceae</taxon>
        <taxon>Rhodovulum</taxon>
    </lineage>
</organism>
<gene>
    <name evidence="1" type="ORF">NHU_00489</name>
</gene>
<protein>
    <submittedName>
        <fullName evidence="1">Uncharacterized protein</fullName>
    </submittedName>
</protein>
<proteinExistence type="predicted"/>